<organism evidence="1 2">
    <name type="scientific">Fictibacillus macauensis ZFHKF-1</name>
    <dbReference type="NCBI Taxonomy" id="1196324"/>
    <lineage>
        <taxon>Bacteria</taxon>
        <taxon>Bacillati</taxon>
        <taxon>Bacillota</taxon>
        <taxon>Bacilli</taxon>
        <taxon>Bacillales</taxon>
        <taxon>Fictibacillaceae</taxon>
        <taxon>Fictibacillus</taxon>
    </lineage>
</organism>
<dbReference type="Proteomes" id="UP000004080">
    <property type="component" value="Unassembled WGS sequence"/>
</dbReference>
<gene>
    <name evidence="1" type="ORF">A374_13665</name>
</gene>
<dbReference type="EMBL" id="AKKV01000030">
    <property type="protein sequence ID" value="EIT84743.1"/>
    <property type="molecule type" value="Genomic_DNA"/>
</dbReference>
<dbReference type="STRING" id="1196324.A374_13665"/>
<dbReference type="PATRIC" id="fig|1196324.3.peg.2796"/>
<reference evidence="1 2" key="1">
    <citation type="journal article" date="2012" name="J. Bacteriol.">
        <title>Genome of Bacillus macauensis ZFHKF-1, a Long-Chain-Forming Bacterium.</title>
        <authorList>
            <person name="Cai L."/>
            <person name="Zhang T."/>
        </authorList>
    </citation>
    <scope>NUCLEOTIDE SEQUENCE [LARGE SCALE GENOMIC DNA]</scope>
    <source>
        <strain evidence="1 2">ZFHKF-1</strain>
    </source>
</reference>
<evidence type="ECO:0000313" key="1">
    <source>
        <dbReference type="EMBL" id="EIT84743.1"/>
    </source>
</evidence>
<keyword evidence="2" id="KW-1185">Reference proteome</keyword>
<dbReference type="RefSeq" id="WP_007202811.1">
    <property type="nucleotide sequence ID" value="NZ_AKKV01000030.1"/>
</dbReference>
<comment type="caution">
    <text evidence="1">The sequence shown here is derived from an EMBL/GenBank/DDBJ whole genome shotgun (WGS) entry which is preliminary data.</text>
</comment>
<sequence length="321" mass="37705">MSVLQRWMNRKNKQSQKDIKEKIQVVERSKSSIPESKLHVSSKLFMMSKLAQAITTQKKHEMLTFPGVDEKELDRFHSMEQEIVDYTQRWLHSNYVTIVHDMYEVHTNNVYVQSQMKLLKLESATFNAAYIEPICGEIERNKQRYQHCLTLLAQHRNELMDFAATLRTYVDAWTVNVQASKELLPTIEKQTRALKDAVAKEMQSKEAFPNEAWVYEQFQFLTDEEIKAMEEKSVALREEDHFFLALLQEGNQLLSVIYAFINATQSFIQYCQNAAGKCSVVMRNMKQLTFDSSLFAREDLFVLKKSWKETYDYGNQTFQQV</sequence>
<protein>
    <submittedName>
        <fullName evidence="1">Uncharacterized protein</fullName>
    </submittedName>
</protein>
<proteinExistence type="predicted"/>
<name>I8UD60_9BACL</name>
<dbReference type="AlphaFoldDB" id="I8UD60"/>
<evidence type="ECO:0000313" key="2">
    <source>
        <dbReference type="Proteomes" id="UP000004080"/>
    </source>
</evidence>
<accession>I8UD60</accession>